<protein>
    <recommendedName>
        <fullName evidence="6">Glutathionylspermidine synthase pre-ATP-grasp-like domain-containing protein</fullName>
    </recommendedName>
</protein>
<keyword evidence="1" id="KW-0436">Ligase</keyword>
<keyword evidence="2" id="KW-0479">Metal-binding</keyword>
<dbReference type="SUPFAM" id="SSF56059">
    <property type="entry name" value="Glutathione synthetase ATP-binding domain-like"/>
    <property type="match status" value="1"/>
</dbReference>
<dbReference type="SUPFAM" id="SSF52440">
    <property type="entry name" value="PreATP-grasp domain"/>
    <property type="match status" value="1"/>
</dbReference>
<dbReference type="GO" id="GO:0005524">
    <property type="term" value="F:ATP binding"/>
    <property type="evidence" value="ECO:0007669"/>
    <property type="project" value="UniProtKB-KW"/>
</dbReference>
<gene>
    <name evidence="7" type="ORF">KL86DPRO_20335</name>
</gene>
<dbReference type="EMBL" id="FLUQ01000002">
    <property type="protein sequence ID" value="SBW04550.1"/>
    <property type="molecule type" value="Genomic_DNA"/>
</dbReference>
<dbReference type="InterPro" id="IPR016185">
    <property type="entry name" value="PreATP-grasp_dom_sf"/>
</dbReference>
<evidence type="ECO:0000256" key="1">
    <source>
        <dbReference type="ARBA" id="ARBA00022598"/>
    </source>
</evidence>
<evidence type="ECO:0000256" key="5">
    <source>
        <dbReference type="ARBA" id="ARBA00022842"/>
    </source>
</evidence>
<dbReference type="Pfam" id="PF03738">
    <property type="entry name" value="GSP_synth"/>
    <property type="match status" value="1"/>
</dbReference>
<evidence type="ECO:0000259" key="6">
    <source>
        <dbReference type="Pfam" id="PF03738"/>
    </source>
</evidence>
<organism evidence="7">
    <name type="scientific">uncultured delta proteobacterium</name>
    <dbReference type="NCBI Taxonomy" id="34034"/>
    <lineage>
        <taxon>Bacteria</taxon>
        <taxon>Deltaproteobacteria</taxon>
        <taxon>environmental samples</taxon>
    </lineage>
</organism>
<name>A0A212JYG5_9DELT</name>
<evidence type="ECO:0000256" key="3">
    <source>
        <dbReference type="ARBA" id="ARBA00022741"/>
    </source>
</evidence>
<keyword evidence="5" id="KW-0460">Magnesium</keyword>
<evidence type="ECO:0000256" key="2">
    <source>
        <dbReference type="ARBA" id="ARBA00022723"/>
    </source>
</evidence>
<reference evidence="7" key="1">
    <citation type="submission" date="2016-04" db="EMBL/GenBank/DDBJ databases">
        <authorList>
            <person name="Evans L.H."/>
            <person name="Alamgir A."/>
            <person name="Owens N."/>
            <person name="Weber N.D."/>
            <person name="Virtaneva K."/>
            <person name="Barbian K."/>
            <person name="Babar A."/>
            <person name="Rosenke K."/>
        </authorList>
    </citation>
    <scope>NUCLEOTIDE SEQUENCE</scope>
    <source>
        <strain evidence="7">86</strain>
    </source>
</reference>
<dbReference type="GO" id="GO:0046872">
    <property type="term" value="F:metal ion binding"/>
    <property type="evidence" value="ECO:0007669"/>
    <property type="project" value="UniProtKB-KW"/>
</dbReference>
<accession>A0A212JYG5</accession>
<evidence type="ECO:0000256" key="4">
    <source>
        <dbReference type="ARBA" id="ARBA00022840"/>
    </source>
</evidence>
<dbReference type="InterPro" id="IPR005494">
    <property type="entry name" value="GSPS_pre-ATP-grasp-like_dom"/>
</dbReference>
<keyword evidence="3" id="KW-0547">Nucleotide-binding</keyword>
<evidence type="ECO:0000313" key="7">
    <source>
        <dbReference type="EMBL" id="SBW04550.1"/>
    </source>
</evidence>
<feature type="domain" description="Glutathionylspermidine synthase pre-ATP-grasp-like" evidence="6">
    <location>
        <begin position="12"/>
        <end position="383"/>
    </location>
</feature>
<sequence>MIRKVIEPRPGWQEKAEAAGFIFHHVDGDIYWDETVCYSFTLRQIEVDIEDATQELVGMCLDTVADAVESEEILTKLAVPRFAWDMVRNSWKDGDATLYGRFDFAYDGQNPARMYEFNADTPTSLYESAYFQWLWLEDARELGLVRKDADQFNSIQDRLIETFAAFGITTPMHFSCVTGSDEDLATVHYLRDCAEQAGIVTRHIYIEDIGIDENGQFIDMENAPIRHLFKLYPWEFMVRDTFAPYLAGCDTQFFEPPWKMLLSNKGILPLLWERYPNHPNLLPAWFHDDKKRAPYGDFVLKPIFSREGANIRAYRDYKEVLATPGQYGAEGYIGQLLCPPPYIDGNGPVIGSWVINNTACGMGIREDNDPITGNLSRFVPHVIEG</sequence>
<dbReference type="AlphaFoldDB" id="A0A212JYG5"/>
<dbReference type="Gene3D" id="3.30.1490.330">
    <property type="match status" value="1"/>
</dbReference>
<proteinExistence type="predicted"/>
<dbReference type="GO" id="GO:0016874">
    <property type="term" value="F:ligase activity"/>
    <property type="evidence" value="ECO:0007669"/>
    <property type="project" value="UniProtKB-KW"/>
</dbReference>
<keyword evidence="4" id="KW-0067">ATP-binding</keyword>